<evidence type="ECO:0000313" key="1">
    <source>
        <dbReference type="EMBL" id="CEK61455.1"/>
    </source>
</evidence>
<reference evidence="1" key="1">
    <citation type="submission" date="2014-12" db="EMBL/GenBank/DDBJ databases">
        <title>Insight into the proteome of Arion vulgaris.</title>
        <authorList>
            <person name="Aradska J."/>
            <person name="Bulat T."/>
            <person name="Smidak R."/>
            <person name="Sarate P."/>
            <person name="Gangsoo J."/>
            <person name="Sialana F."/>
            <person name="Bilban M."/>
            <person name="Lubec G."/>
        </authorList>
    </citation>
    <scope>NUCLEOTIDE SEQUENCE</scope>
    <source>
        <tissue evidence="1">Skin</tissue>
    </source>
</reference>
<protein>
    <submittedName>
        <fullName evidence="1">Uncharacterized protein</fullName>
    </submittedName>
</protein>
<accession>A0A0B6Z1A6</accession>
<dbReference type="EMBL" id="HACG01014590">
    <property type="protein sequence ID" value="CEK61455.1"/>
    <property type="molecule type" value="Transcribed_RNA"/>
</dbReference>
<sequence>MSLQDYENQVVGQDNQLLNTAMSRALSCSAEQHVTHKIIISDSMNMFQRIESGSLCM</sequence>
<proteinExistence type="predicted"/>
<gene>
    <name evidence="1" type="primary">ORF42308</name>
</gene>
<organism evidence="1">
    <name type="scientific">Arion vulgaris</name>
    <dbReference type="NCBI Taxonomy" id="1028688"/>
    <lineage>
        <taxon>Eukaryota</taxon>
        <taxon>Metazoa</taxon>
        <taxon>Spiralia</taxon>
        <taxon>Lophotrochozoa</taxon>
        <taxon>Mollusca</taxon>
        <taxon>Gastropoda</taxon>
        <taxon>Heterobranchia</taxon>
        <taxon>Euthyneura</taxon>
        <taxon>Panpulmonata</taxon>
        <taxon>Eupulmonata</taxon>
        <taxon>Stylommatophora</taxon>
        <taxon>Helicina</taxon>
        <taxon>Arionoidea</taxon>
        <taxon>Arionidae</taxon>
        <taxon>Arion</taxon>
    </lineage>
</organism>
<name>A0A0B6Z1A6_9EUPU</name>
<dbReference type="AlphaFoldDB" id="A0A0B6Z1A6"/>